<feature type="transmembrane region" description="Helical" evidence="1">
    <location>
        <begin position="85"/>
        <end position="106"/>
    </location>
</feature>
<feature type="transmembrane region" description="Helical" evidence="1">
    <location>
        <begin position="20"/>
        <end position="38"/>
    </location>
</feature>
<dbReference type="NCBIfam" id="TIGR00697">
    <property type="entry name" value="queuosine precursor transporter"/>
    <property type="match status" value="1"/>
</dbReference>
<feature type="transmembrane region" description="Helical" evidence="1">
    <location>
        <begin position="126"/>
        <end position="148"/>
    </location>
</feature>
<dbReference type="GO" id="GO:0005886">
    <property type="term" value="C:plasma membrane"/>
    <property type="evidence" value="ECO:0007669"/>
    <property type="project" value="UniProtKB-SubCell"/>
</dbReference>
<dbReference type="PANTHER" id="PTHR34300">
    <property type="entry name" value="QUEUOSINE PRECURSOR TRANSPORTER-RELATED"/>
    <property type="match status" value="1"/>
</dbReference>
<gene>
    <name evidence="2" type="ORF">EHF44_03290</name>
</gene>
<evidence type="ECO:0000256" key="1">
    <source>
        <dbReference type="HAMAP-Rule" id="MF_02088"/>
    </source>
</evidence>
<dbReference type="PANTHER" id="PTHR34300:SF2">
    <property type="entry name" value="QUEUOSINE PRECURSOR TRANSPORTER-RELATED"/>
    <property type="match status" value="1"/>
</dbReference>
<dbReference type="OrthoDB" id="9805479at2"/>
<reference evidence="3" key="1">
    <citation type="submission" date="2018-11" db="EMBL/GenBank/DDBJ databases">
        <title>FDA dAtabase for Regulatory Grade micrObial Sequences (FDA-ARGOS): Supporting development and validation of Infectious Disease Dx tests.</title>
        <authorList>
            <person name="Goldberg B."/>
            <person name="Campos J."/>
            <person name="Tallon L."/>
            <person name="Sadzewicz L."/>
            <person name="Zhao X."/>
            <person name="Vavikolanu K."/>
            <person name="Mehta A."/>
            <person name="Aluvathingal J."/>
            <person name="Nadendla S."/>
            <person name="Geyer C."/>
            <person name="Nandy P."/>
            <person name="Yan Y."/>
            <person name="Sichtig H."/>
        </authorList>
    </citation>
    <scope>NUCLEOTIDE SEQUENCE [LARGE SCALE GENOMIC DNA]</scope>
    <source>
        <strain evidence="3">FDAARGOS_614</strain>
    </source>
</reference>
<keyword evidence="1" id="KW-0812">Transmembrane</keyword>
<dbReference type="Pfam" id="PF02592">
    <property type="entry name" value="Vut_1"/>
    <property type="match status" value="1"/>
</dbReference>
<dbReference type="Proteomes" id="UP000270411">
    <property type="component" value="Chromosome 1"/>
</dbReference>
<sequence length="244" mass="27270">MPDPLAAPAPSGHTGRVYRYYDLVMVAFVTVLLCSNLIGAAKAAQVTLPVIGPVTFGAGVLFFPVSYIFGDVLTEVYGYGRDRRVVWAGFAALAFATFMAFVVLRMPVAPFMHDYQKSLEDVFGNTWRIALGSLIAFCCGSFANSYTLAKMKLWTGGRWLWTRTIGSTLAGELVDSSLFYVIAFYGIWPLEKVIQVAIAQYVLKTGWEVVMTPVTYKVVAFLKRAENEDWYDRDTNFTPFRLRV</sequence>
<keyword evidence="1" id="KW-0813">Transport</keyword>
<feature type="transmembrane region" description="Helical" evidence="1">
    <location>
        <begin position="169"/>
        <end position="188"/>
    </location>
</feature>
<comment type="function">
    <text evidence="1">Involved in the import of queuosine (Q) precursors, required for Q precursor salvage.</text>
</comment>
<dbReference type="RefSeq" id="WP_124682426.1">
    <property type="nucleotide sequence ID" value="NZ_CP033969.1"/>
</dbReference>
<keyword evidence="1" id="KW-1003">Cell membrane</keyword>
<comment type="similarity">
    <text evidence="1">Belongs to the vitamin uptake transporter (VUT/ECF) (TC 2.A.88) family. Q precursor transporter subfamily.</text>
</comment>
<name>A0A3G8GWR4_9BURK</name>
<organism evidence="2 3">
    <name type="scientific">Cupriavidus pauculus</name>
    <dbReference type="NCBI Taxonomy" id="82633"/>
    <lineage>
        <taxon>Bacteria</taxon>
        <taxon>Pseudomonadati</taxon>
        <taxon>Pseudomonadota</taxon>
        <taxon>Betaproteobacteria</taxon>
        <taxon>Burkholderiales</taxon>
        <taxon>Burkholderiaceae</taxon>
        <taxon>Cupriavidus</taxon>
    </lineage>
</organism>
<keyword evidence="1" id="KW-0997">Cell inner membrane</keyword>
<proteinExistence type="inferred from homology"/>
<dbReference type="GO" id="GO:0022857">
    <property type="term" value="F:transmembrane transporter activity"/>
    <property type="evidence" value="ECO:0007669"/>
    <property type="project" value="UniProtKB-UniRule"/>
</dbReference>
<evidence type="ECO:0000313" key="2">
    <source>
        <dbReference type="EMBL" id="AZG12534.1"/>
    </source>
</evidence>
<feature type="transmembrane region" description="Helical" evidence="1">
    <location>
        <begin position="50"/>
        <end position="73"/>
    </location>
</feature>
<evidence type="ECO:0000313" key="3">
    <source>
        <dbReference type="Proteomes" id="UP000270411"/>
    </source>
</evidence>
<dbReference type="KEGG" id="cpau:EHF44_03290"/>
<comment type="subcellular location">
    <subcellularLocation>
        <location evidence="1">Cell inner membrane</location>
        <topology evidence="1">Multi-pass membrane protein</topology>
    </subcellularLocation>
</comment>
<dbReference type="AlphaFoldDB" id="A0A3G8GWR4"/>
<accession>A0A3G8GWR4</accession>
<dbReference type="InterPro" id="IPR003744">
    <property type="entry name" value="YhhQ"/>
</dbReference>
<keyword evidence="1" id="KW-0472">Membrane</keyword>
<dbReference type="EMBL" id="CP033969">
    <property type="protein sequence ID" value="AZG12534.1"/>
    <property type="molecule type" value="Genomic_DNA"/>
</dbReference>
<keyword evidence="1" id="KW-1133">Transmembrane helix</keyword>
<protein>
    <recommendedName>
        <fullName evidence="1">Probable queuosine precursor transporter</fullName>
        <shortName evidence="1">Q precursor transporter</shortName>
    </recommendedName>
</protein>
<dbReference type="HAMAP" id="MF_02088">
    <property type="entry name" value="Q_prec_transport"/>
    <property type="match status" value="1"/>
</dbReference>